<name>A0A0H5E5D1_9BACT</name>
<accession>A0A0H5E5D1</accession>
<dbReference type="AlphaFoldDB" id="A0A0H5E5D1"/>
<evidence type="ECO:0000313" key="2">
    <source>
        <dbReference type="EMBL" id="CRX38450.1"/>
    </source>
</evidence>
<feature type="chain" id="PRO_5005217998" evidence="1">
    <location>
        <begin position="41"/>
        <end position="282"/>
    </location>
</feature>
<dbReference type="EMBL" id="CWGJ01000012">
    <property type="protein sequence ID" value="CRX38450.1"/>
    <property type="molecule type" value="Genomic_DNA"/>
</dbReference>
<keyword evidence="3" id="KW-1185">Reference proteome</keyword>
<protein>
    <submittedName>
        <fullName evidence="2">Uncharacterized protein</fullName>
    </submittedName>
</protein>
<feature type="signal peptide" evidence="1">
    <location>
        <begin position="1"/>
        <end position="40"/>
    </location>
</feature>
<evidence type="ECO:0000313" key="3">
    <source>
        <dbReference type="Proteomes" id="UP000220251"/>
    </source>
</evidence>
<sequence>MRNRLIILRRFRYNRRKPDMRLYMRKILLFLTLATSSLTADDLLIQIHQETADFIGHKIWKNECGGKVEGLTSWNKGETFASLGIGHFIWHTQGKSERFEETFPLLVKYLETEKVTLPLWLNSSLPCPWNSRLEFYDDIDSDRMKELRTLLLETKQYQAIFIATRFQAHLREIADSVSPEQQDKVRKTLTELIKTKEGLYSLIDYFNFKGSGLSPDERYNGRGWGLLQVILNMDISEPDLLGEFVKSAKATLRARVENSPPERNENKWLKGWFNRLDTYLKS</sequence>
<evidence type="ECO:0000256" key="1">
    <source>
        <dbReference type="SAM" id="SignalP"/>
    </source>
</evidence>
<proteinExistence type="predicted"/>
<reference evidence="3" key="1">
    <citation type="submission" date="2015-06" db="EMBL/GenBank/DDBJ databases">
        <authorList>
            <person name="Bertelli C."/>
        </authorList>
    </citation>
    <scope>NUCLEOTIDE SEQUENCE [LARGE SCALE GENOMIC DNA]</scope>
    <source>
        <strain evidence="3">CRIB-30</strain>
    </source>
</reference>
<keyword evidence="1" id="KW-0732">Signal</keyword>
<organism evidence="2 3">
    <name type="scientific">Estrella lausannensis</name>
    <dbReference type="NCBI Taxonomy" id="483423"/>
    <lineage>
        <taxon>Bacteria</taxon>
        <taxon>Pseudomonadati</taxon>
        <taxon>Chlamydiota</taxon>
        <taxon>Chlamydiia</taxon>
        <taxon>Parachlamydiales</taxon>
        <taxon>Candidatus Criblamydiaceae</taxon>
        <taxon>Estrella</taxon>
    </lineage>
</organism>
<gene>
    <name evidence="2" type="ORF">ELAC_1107</name>
</gene>
<dbReference type="Proteomes" id="UP000220251">
    <property type="component" value="Unassembled WGS sequence"/>
</dbReference>